<dbReference type="FunFam" id="2.60.120.200:FF:000051">
    <property type="entry name" value="L-type lectin-domain containing receptor kinase V.9"/>
    <property type="match status" value="1"/>
</dbReference>
<feature type="transmembrane region" description="Helical" evidence="20">
    <location>
        <begin position="314"/>
        <end position="339"/>
    </location>
</feature>
<comment type="catalytic activity">
    <reaction evidence="18">
        <text>L-seryl-[protein] + ATP = O-phospho-L-seryl-[protein] + ADP + H(+)</text>
        <dbReference type="Rhea" id="RHEA:17989"/>
        <dbReference type="Rhea" id="RHEA-COMP:9863"/>
        <dbReference type="Rhea" id="RHEA-COMP:11604"/>
        <dbReference type="ChEBI" id="CHEBI:15378"/>
        <dbReference type="ChEBI" id="CHEBI:29999"/>
        <dbReference type="ChEBI" id="CHEBI:30616"/>
        <dbReference type="ChEBI" id="CHEBI:83421"/>
        <dbReference type="ChEBI" id="CHEBI:456216"/>
        <dbReference type="EC" id="2.7.11.1"/>
    </reaction>
</comment>
<dbReference type="SUPFAM" id="SSF49899">
    <property type="entry name" value="Concanavalin A-like lectins/glucanases"/>
    <property type="match status" value="1"/>
</dbReference>
<keyword evidence="15" id="KW-0675">Receptor</keyword>
<evidence type="ECO:0000256" key="15">
    <source>
        <dbReference type="ARBA" id="ARBA00023170"/>
    </source>
</evidence>
<reference evidence="22" key="1">
    <citation type="submission" date="2017-07" db="EMBL/GenBank/DDBJ databases">
        <title>Taro Niue Genome Assembly and Annotation.</title>
        <authorList>
            <person name="Atibalentja N."/>
            <person name="Keating K."/>
            <person name="Fields C.J."/>
        </authorList>
    </citation>
    <scope>NUCLEOTIDE SEQUENCE</scope>
    <source>
        <strain evidence="22">Niue_2</strain>
        <tissue evidence="22">Leaf</tissue>
    </source>
</reference>
<evidence type="ECO:0000256" key="18">
    <source>
        <dbReference type="ARBA" id="ARBA00048679"/>
    </source>
</evidence>
<comment type="subcellular location">
    <subcellularLocation>
        <location evidence="1">Membrane</location>
        <topology evidence="1">Single-pass type I membrane protein</topology>
    </subcellularLocation>
</comment>
<dbReference type="InterPro" id="IPR050528">
    <property type="entry name" value="L-type_Lectin-RKs"/>
</dbReference>
<keyword evidence="12 19" id="KW-0067">ATP-binding</keyword>
<organism evidence="22 23">
    <name type="scientific">Colocasia esculenta</name>
    <name type="common">Wild taro</name>
    <name type="synonym">Arum esculentum</name>
    <dbReference type="NCBI Taxonomy" id="4460"/>
    <lineage>
        <taxon>Eukaryota</taxon>
        <taxon>Viridiplantae</taxon>
        <taxon>Streptophyta</taxon>
        <taxon>Embryophyta</taxon>
        <taxon>Tracheophyta</taxon>
        <taxon>Spermatophyta</taxon>
        <taxon>Magnoliopsida</taxon>
        <taxon>Liliopsida</taxon>
        <taxon>Araceae</taxon>
        <taxon>Aroideae</taxon>
        <taxon>Colocasieae</taxon>
        <taxon>Colocasia</taxon>
    </lineage>
</organism>
<protein>
    <recommendedName>
        <fullName evidence="4">non-specific serine/threonine protein kinase</fullName>
        <ecNumber evidence="4">2.7.11.1</ecNumber>
    </recommendedName>
</protein>
<dbReference type="InterPro" id="IPR011009">
    <property type="entry name" value="Kinase-like_dom_sf"/>
</dbReference>
<accession>A0A843W965</accession>
<evidence type="ECO:0000256" key="4">
    <source>
        <dbReference type="ARBA" id="ARBA00012513"/>
    </source>
</evidence>
<evidence type="ECO:0000256" key="12">
    <source>
        <dbReference type="ARBA" id="ARBA00022840"/>
    </source>
</evidence>
<dbReference type="GO" id="GO:0004674">
    <property type="term" value="F:protein serine/threonine kinase activity"/>
    <property type="evidence" value="ECO:0007669"/>
    <property type="project" value="UniProtKB-KW"/>
</dbReference>
<keyword evidence="16" id="KW-0325">Glycoprotein</keyword>
<dbReference type="Proteomes" id="UP000652761">
    <property type="component" value="Unassembled WGS sequence"/>
</dbReference>
<keyword evidence="5" id="KW-0723">Serine/threonine-protein kinase</keyword>
<dbReference type="InterPro" id="IPR000719">
    <property type="entry name" value="Prot_kinase_dom"/>
</dbReference>
<evidence type="ECO:0000256" key="3">
    <source>
        <dbReference type="ARBA" id="ARBA00010217"/>
    </source>
</evidence>
<dbReference type="EMBL" id="NMUH01002675">
    <property type="protein sequence ID" value="MQM01415.1"/>
    <property type="molecule type" value="Genomic_DNA"/>
</dbReference>
<dbReference type="Gene3D" id="2.60.120.200">
    <property type="match status" value="1"/>
</dbReference>
<dbReference type="PROSITE" id="PS50011">
    <property type="entry name" value="PROTEIN_KINASE_DOM"/>
    <property type="match status" value="1"/>
</dbReference>
<dbReference type="GO" id="GO:0016020">
    <property type="term" value="C:membrane"/>
    <property type="evidence" value="ECO:0007669"/>
    <property type="project" value="UniProtKB-SubCell"/>
</dbReference>
<dbReference type="GO" id="GO:0005524">
    <property type="term" value="F:ATP binding"/>
    <property type="evidence" value="ECO:0007669"/>
    <property type="project" value="UniProtKB-UniRule"/>
</dbReference>
<dbReference type="Pfam" id="PF00069">
    <property type="entry name" value="Pkinase"/>
    <property type="match status" value="1"/>
</dbReference>
<gene>
    <name evidence="22" type="ORF">Taro_034178</name>
</gene>
<evidence type="ECO:0000256" key="8">
    <source>
        <dbReference type="ARBA" id="ARBA00022729"/>
    </source>
</evidence>
<evidence type="ECO:0000256" key="10">
    <source>
        <dbReference type="ARBA" id="ARBA00022741"/>
    </source>
</evidence>
<dbReference type="OrthoDB" id="4062651at2759"/>
<evidence type="ECO:0000256" key="14">
    <source>
        <dbReference type="ARBA" id="ARBA00023136"/>
    </source>
</evidence>
<comment type="similarity">
    <text evidence="3">In the C-terminal section; belongs to the protein kinase superfamily. Ser/Thr protein kinase family.</text>
</comment>
<keyword evidence="14 20" id="KW-0472">Membrane</keyword>
<keyword evidence="23" id="KW-1185">Reference proteome</keyword>
<keyword evidence="8" id="KW-0732">Signal</keyword>
<proteinExistence type="inferred from homology"/>
<dbReference type="Gene3D" id="1.10.510.10">
    <property type="entry name" value="Transferase(Phosphotransferase) domain 1"/>
    <property type="match status" value="1"/>
</dbReference>
<dbReference type="EC" id="2.7.11.1" evidence="4"/>
<evidence type="ECO:0000256" key="9">
    <source>
        <dbReference type="ARBA" id="ARBA00022734"/>
    </source>
</evidence>
<keyword evidence="10 19" id="KW-0547">Nucleotide-binding</keyword>
<evidence type="ECO:0000256" key="13">
    <source>
        <dbReference type="ARBA" id="ARBA00022989"/>
    </source>
</evidence>
<dbReference type="InterPro" id="IPR013320">
    <property type="entry name" value="ConA-like_dom_sf"/>
</dbReference>
<evidence type="ECO:0000256" key="11">
    <source>
        <dbReference type="ARBA" id="ARBA00022777"/>
    </source>
</evidence>
<dbReference type="FunFam" id="3.30.200.20:FF:000112">
    <property type="entry name" value="Lectin-domain containing receptor kinase A4.3"/>
    <property type="match status" value="1"/>
</dbReference>
<dbReference type="CDD" id="cd06899">
    <property type="entry name" value="lectin_legume_LecRK_Arcelin_ConA"/>
    <property type="match status" value="1"/>
</dbReference>
<feature type="binding site" evidence="19">
    <location>
        <position position="402"/>
    </location>
    <ligand>
        <name>ATP</name>
        <dbReference type="ChEBI" id="CHEBI:30616"/>
    </ligand>
</feature>
<dbReference type="InterPro" id="IPR008271">
    <property type="entry name" value="Ser/Thr_kinase_AS"/>
</dbReference>
<evidence type="ECO:0000256" key="5">
    <source>
        <dbReference type="ARBA" id="ARBA00022527"/>
    </source>
</evidence>
<comment type="similarity">
    <text evidence="2">In the N-terminal section; belongs to the leguminous lectin family.</text>
</comment>
<keyword evidence="7 20" id="KW-0812">Transmembrane</keyword>
<keyword evidence="13 20" id="KW-1133">Transmembrane helix</keyword>
<evidence type="ECO:0000256" key="1">
    <source>
        <dbReference type="ARBA" id="ARBA00004479"/>
    </source>
</evidence>
<dbReference type="InterPro" id="IPR001220">
    <property type="entry name" value="Legume_lectin_dom"/>
</dbReference>
<dbReference type="GO" id="GO:0030246">
    <property type="term" value="F:carbohydrate binding"/>
    <property type="evidence" value="ECO:0007669"/>
    <property type="project" value="UniProtKB-KW"/>
</dbReference>
<evidence type="ECO:0000256" key="17">
    <source>
        <dbReference type="ARBA" id="ARBA00047899"/>
    </source>
</evidence>
<feature type="domain" description="Protein kinase" evidence="21">
    <location>
        <begin position="372"/>
        <end position="650"/>
    </location>
</feature>
<dbReference type="PROSITE" id="PS00108">
    <property type="entry name" value="PROTEIN_KINASE_ST"/>
    <property type="match status" value="1"/>
</dbReference>
<evidence type="ECO:0000313" key="22">
    <source>
        <dbReference type="EMBL" id="MQM01415.1"/>
    </source>
</evidence>
<evidence type="ECO:0000256" key="7">
    <source>
        <dbReference type="ARBA" id="ARBA00022692"/>
    </source>
</evidence>
<evidence type="ECO:0000313" key="23">
    <source>
        <dbReference type="Proteomes" id="UP000652761"/>
    </source>
</evidence>
<keyword evidence="9" id="KW-0430">Lectin</keyword>
<evidence type="ECO:0000256" key="20">
    <source>
        <dbReference type="SAM" id="Phobius"/>
    </source>
</evidence>
<dbReference type="CDD" id="cd14066">
    <property type="entry name" value="STKc_IRAK"/>
    <property type="match status" value="1"/>
</dbReference>
<dbReference type="FunFam" id="1.10.510.10:FF:000108">
    <property type="entry name" value="L-type lectin-domain containing receptor kinase S.4"/>
    <property type="match status" value="1"/>
</dbReference>
<dbReference type="Gene3D" id="3.30.200.20">
    <property type="entry name" value="Phosphorylase Kinase, domain 1"/>
    <property type="match status" value="1"/>
</dbReference>
<dbReference type="Pfam" id="PF00139">
    <property type="entry name" value="Lectin_legB"/>
    <property type="match status" value="1"/>
</dbReference>
<evidence type="ECO:0000259" key="21">
    <source>
        <dbReference type="PROSITE" id="PS50011"/>
    </source>
</evidence>
<comment type="caution">
    <text evidence="22">The sequence shown here is derived from an EMBL/GenBank/DDBJ whole genome shotgun (WGS) entry which is preliminary data.</text>
</comment>
<dbReference type="SUPFAM" id="SSF56112">
    <property type="entry name" value="Protein kinase-like (PK-like)"/>
    <property type="match status" value="1"/>
</dbReference>
<keyword evidence="11" id="KW-0418">Kinase</keyword>
<evidence type="ECO:0000256" key="6">
    <source>
        <dbReference type="ARBA" id="ARBA00022679"/>
    </source>
</evidence>
<evidence type="ECO:0000256" key="2">
    <source>
        <dbReference type="ARBA" id="ARBA00008536"/>
    </source>
</evidence>
<dbReference type="PANTHER" id="PTHR27007">
    <property type="match status" value="1"/>
</dbReference>
<dbReference type="PROSITE" id="PS00107">
    <property type="entry name" value="PROTEIN_KINASE_ATP"/>
    <property type="match status" value="1"/>
</dbReference>
<dbReference type="SMART" id="SM00220">
    <property type="entry name" value="S_TKc"/>
    <property type="match status" value="1"/>
</dbReference>
<sequence>MECCFKHCYFHGKACFGVVVHLLWFVLLGRLVALADHANFTFNGFRGANLSLAGSAASTPDGILRLTDAAKLQVGHAFYPLPLPFGDPSNGSSITNTTSTIFSFSSNFVFAVLSPVADISGHGIAFLISPSTDFSRATGAQYLGLFNTSSNGDPANHIAAVELDMIQNADLGDINDNHVGIDINSLRSVDSFPAGYYRGGAAGGAGSFDNLSISSGNPMQLWVEYNGAKKQLNVTLSPMGMAKPSVPLLSSTVDLSNITRETMYVGFSASTGTFTTSHVILGWSFVMDGTVQPFELSNLPSLPRRASTDRGNTLLVLLLSIGVPAAVLAAVAAAVFVVVRRRRFSELLEDWEQEYGPQRFSYKDLYRATKGFRENELLGAGGFGKVYSGVLPTSNLEVAIKKVCHESKQGIREFIAEVVTIGRLRHRCLVQLLGYCRRKGELLLVYEFMANGSLDRFLFDQTRPALDWSLRYRIIKDVASGLLYLHEEWEQVVVHRDIKASNVLLDGEFNGKVGDFGLARLYDHKTGPQTTHVVGTMGYIAPELTSTSKATTETDVFAFGAFLLEVACGRRPIETQLEAEEMILVEWVLDNWKKGEMMRSVDPRLSGYAVEEVGMVLMLGLLCSHPSPRMRPSMRLVTQILDGDVPLPVLSSGDFIASFQKWQQFEAFDNYIMSYPSSIASEKPPSGSDNLSFN</sequence>
<dbReference type="AlphaFoldDB" id="A0A843W965"/>
<evidence type="ECO:0000256" key="19">
    <source>
        <dbReference type="PROSITE-ProRule" id="PRU10141"/>
    </source>
</evidence>
<evidence type="ECO:0000256" key="16">
    <source>
        <dbReference type="ARBA" id="ARBA00023180"/>
    </source>
</evidence>
<name>A0A843W965_COLES</name>
<dbReference type="InterPro" id="IPR017441">
    <property type="entry name" value="Protein_kinase_ATP_BS"/>
</dbReference>
<keyword evidence="6" id="KW-0808">Transferase</keyword>
<comment type="catalytic activity">
    <reaction evidence="17">
        <text>L-threonyl-[protein] + ATP = O-phospho-L-threonyl-[protein] + ADP + H(+)</text>
        <dbReference type="Rhea" id="RHEA:46608"/>
        <dbReference type="Rhea" id="RHEA-COMP:11060"/>
        <dbReference type="Rhea" id="RHEA-COMP:11605"/>
        <dbReference type="ChEBI" id="CHEBI:15378"/>
        <dbReference type="ChEBI" id="CHEBI:30013"/>
        <dbReference type="ChEBI" id="CHEBI:30616"/>
        <dbReference type="ChEBI" id="CHEBI:61977"/>
        <dbReference type="ChEBI" id="CHEBI:456216"/>
        <dbReference type="EC" id="2.7.11.1"/>
    </reaction>
</comment>